<dbReference type="InterPro" id="IPR036197">
    <property type="entry name" value="NarG-like_sf"/>
</dbReference>
<dbReference type="PANTHER" id="PTHR43255:SF1">
    <property type="entry name" value="IRON-SULFUR-BINDING OXIDOREDUCTASE FADF-RELATED"/>
    <property type="match status" value="1"/>
</dbReference>
<dbReference type="Proteomes" id="UP001560267">
    <property type="component" value="Unassembled WGS sequence"/>
</dbReference>
<keyword evidence="6" id="KW-0472">Membrane</keyword>
<keyword evidence="2" id="KW-0479">Metal-binding</keyword>
<evidence type="ECO:0000256" key="1">
    <source>
        <dbReference type="ARBA" id="ARBA00022485"/>
    </source>
</evidence>
<dbReference type="InterPro" id="IPR017896">
    <property type="entry name" value="4Fe4S_Fe-S-bd"/>
</dbReference>
<keyword evidence="3" id="KW-0560">Oxidoreductase</keyword>
<dbReference type="Pfam" id="PF02754">
    <property type="entry name" value="CCG"/>
    <property type="match status" value="2"/>
</dbReference>
<dbReference type="InterPro" id="IPR009051">
    <property type="entry name" value="Helical_ferredxn"/>
</dbReference>
<dbReference type="InterPro" id="IPR017900">
    <property type="entry name" value="4Fe4S_Fe_S_CS"/>
</dbReference>
<evidence type="ECO:0000313" key="8">
    <source>
        <dbReference type="EMBL" id="MEX6429665.1"/>
    </source>
</evidence>
<keyword evidence="4" id="KW-0408">Iron</keyword>
<feature type="domain" description="4Fe-4S ferredoxin-type" evidence="7">
    <location>
        <begin position="278"/>
        <end position="308"/>
    </location>
</feature>
<dbReference type="PROSITE" id="PS51379">
    <property type="entry name" value="4FE4S_FER_2"/>
    <property type="match status" value="2"/>
</dbReference>
<keyword evidence="6" id="KW-1133">Transmembrane helix</keyword>
<dbReference type="Pfam" id="PF13187">
    <property type="entry name" value="Fer4_9"/>
    <property type="match status" value="1"/>
</dbReference>
<dbReference type="RefSeq" id="WP_298387837.1">
    <property type="nucleotide sequence ID" value="NZ_JBFSHR010000021.1"/>
</dbReference>
<dbReference type="PANTHER" id="PTHR43255">
    <property type="entry name" value="IRON-SULFUR-BINDING OXIDOREDUCTASE FADF-RELATED-RELATED"/>
    <property type="match status" value="1"/>
</dbReference>
<gene>
    <name evidence="8" type="ORF">AB6A68_07405</name>
</gene>
<dbReference type="Gene3D" id="1.10.1060.10">
    <property type="entry name" value="Alpha-helical ferredoxin"/>
    <property type="match status" value="1"/>
</dbReference>
<evidence type="ECO:0000256" key="6">
    <source>
        <dbReference type="SAM" id="Phobius"/>
    </source>
</evidence>
<organism evidence="8 9">
    <name type="scientific">Ferrimicrobium acidiphilum</name>
    <dbReference type="NCBI Taxonomy" id="121039"/>
    <lineage>
        <taxon>Bacteria</taxon>
        <taxon>Bacillati</taxon>
        <taxon>Actinomycetota</taxon>
        <taxon>Acidimicrobiia</taxon>
        <taxon>Acidimicrobiales</taxon>
        <taxon>Acidimicrobiaceae</taxon>
        <taxon>Ferrimicrobium</taxon>
    </lineage>
</organism>
<dbReference type="InterPro" id="IPR004017">
    <property type="entry name" value="Cys_rich_dom"/>
</dbReference>
<keyword evidence="5" id="KW-0411">Iron-sulfur</keyword>
<feature type="domain" description="4Fe-4S ferredoxin-type" evidence="7">
    <location>
        <begin position="331"/>
        <end position="363"/>
    </location>
</feature>
<name>A0ABV3Y318_9ACTN</name>
<feature type="transmembrane region" description="Helical" evidence="6">
    <location>
        <begin position="203"/>
        <end position="225"/>
    </location>
</feature>
<feature type="transmembrane region" description="Helical" evidence="6">
    <location>
        <begin position="6"/>
        <end position="27"/>
    </location>
</feature>
<proteinExistence type="predicted"/>
<evidence type="ECO:0000313" key="9">
    <source>
        <dbReference type="Proteomes" id="UP001560267"/>
    </source>
</evidence>
<accession>A0ABV3Y318</accession>
<dbReference type="Gene3D" id="1.20.950.20">
    <property type="entry name" value="Transmembrane di-heme cytochromes, Chain C"/>
    <property type="match status" value="1"/>
</dbReference>
<dbReference type="SUPFAM" id="SSF103501">
    <property type="entry name" value="Respiratory nitrate reductase 1 gamma chain"/>
    <property type="match status" value="1"/>
</dbReference>
<evidence type="ECO:0000256" key="4">
    <source>
        <dbReference type="ARBA" id="ARBA00023004"/>
    </source>
</evidence>
<comment type="caution">
    <text evidence="8">The sequence shown here is derived from an EMBL/GenBank/DDBJ whole genome shotgun (WGS) entry which is preliminary data.</text>
</comment>
<evidence type="ECO:0000256" key="5">
    <source>
        <dbReference type="ARBA" id="ARBA00023014"/>
    </source>
</evidence>
<keyword evidence="6" id="KW-0812">Transmembrane</keyword>
<dbReference type="InterPro" id="IPR051460">
    <property type="entry name" value="HdrC_iron-sulfur_subunit"/>
</dbReference>
<feature type="transmembrane region" description="Helical" evidence="6">
    <location>
        <begin position="151"/>
        <end position="171"/>
    </location>
</feature>
<keyword evidence="9" id="KW-1185">Reference proteome</keyword>
<feature type="transmembrane region" description="Helical" evidence="6">
    <location>
        <begin position="68"/>
        <end position="93"/>
    </location>
</feature>
<sequence>MSVRLVIGLVIMVVSLILVARRGLYLYRVVSKGKKIDRGRTTPEQSVKAEAVEVLGQRKLLTKTVPGVAHFFTFWGFTVLLATVIEAIGSLFNRHFAIPFIGHDSWLGFLEDFFALAVLIAVCVFSVIRIREAPEHRDRASRFYGSHTTTAWITLGWIAAVVITLLAYRAFQVNAGDFPYSNFAFMSHLLSIPFRHMGPHTNYVLESIFLVLNIAVIFTFLIFVVHSKHLHIFTAPVNVAFARRPIALGALATTPNMDPETLSEEDVFGVGRLQDTTWKQRLDLLACTECGRCQEQCPAWGTGKPLSPKLLIMSLREHMLDRAARPDANLVPDIVDPDVLWSCTTCGACVQACPVDIEHVDTIVDIRRYQVLMESSFPTEANSMLRNIENQGDPWGLGASHRTDWMSGLDFEIPMVADVIDAQIEYLFWVGCAGALDERAQRVTRSIAGLLHGAGVKFAVLGPRESCTGDPARRIGNEYLFQTQAQINVDTLNNANVRKVIVSCPHCFNSIANEYPALGGNYEVIHHSQLLSRLVADGRIVPAKPVDKTVTYHDPCYLGRHNRIYDEPRSVLSAIPGVSSREMHRCREKGFCCGAGGARMWLEESIGKRINLERTDQALETGADVVSTACPFCMIMLDDAVKARQADGQADPNKQVLDVAQILTSSL</sequence>
<dbReference type="EMBL" id="JBFSHR010000021">
    <property type="protein sequence ID" value="MEX6429665.1"/>
    <property type="molecule type" value="Genomic_DNA"/>
</dbReference>
<evidence type="ECO:0000256" key="2">
    <source>
        <dbReference type="ARBA" id="ARBA00022723"/>
    </source>
</evidence>
<evidence type="ECO:0000256" key="3">
    <source>
        <dbReference type="ARBA" id="ARBA00023002"/>
    </source>
</evidence>
<protein>
    <submittedName>
        <fullName evidence="8">(Fe-S)-binding protein</fullName>
    </submittedName>
</protein>
<reference evidence="8 9" key="1">
    <citation type="submission" date="2024-07" db="EMBL/GenBank/DDBJ databases">
        <title>Draft Genome Sequence of Ferrimicrobium acidiphilum Strain YE2023, Isolated from a Pulp of Bioleach Reactor.</title>
        <authorList>
            <person name="Elkina Y.A."/>
            <person name="Bulaeva A.G."/>
            <person name="Beletsky A.V."/>
            <person name="Mardanov A.V."/>
        </authorList>
    </citation>
    <scope>NUCLEOTIDE SEQUENCE [LARGE SCALE GENOMIC DNA]</scope>
    <source>
        <strain evidence="8 9">YE2023</strain>
    </source>
</reference>
<evidence type="ECO:0000259" key="7">
    <source>
        <dbReference type="PROSITE" id="PS51379"/>
    </source>
</evidence>
<keyword evidence="1" id="KW-0004">4Fe-4S</keyword>
<feature type="transmembrane region" description="Helical" evidence="6">
    <location>
        <begin position="113"/>
        <end position="130"/>
    </location>
</feature>
<dbReference type="SUPFAM" id="SSF46548">
    <property type="entry name" value="alpha-helical ferredoxin"/>
    <property type="match status" value="1"/>
</dbReference>
<dbReference type="PROSITE" id="PS00198">
    <property type="entry name" value="4FE4S_FER_1"/>
    <property type="match status" value="1"/>
</dbReference>